<dbReference type="SUPFAM" id="SSF53649">
    <property type="entry name" value="Alkaline phosphatase-like"/>
    <property type="match status" value="1"/>
</dbReference>
<evidence type="ECO:0000256" key="3">
    <source>
        <dbReference type="ARBA" id="ARBA00022723"/>
    </source>
</evidence>
<dbReference type="GO" id="GO:0046872">
    <property type="term" value="F:metal ion binding"/>
    <property type="evidence" value="ECO:0007669"/>
    <property type="project" value="UniProtKB-KW"/>
</dbReference>
<comment type="cofactor">
    <cofactor evidence="1">
        <name>Ca(2+)</name>
        <dbReference type="ChEBI" id="CHEBI:29108"/>
    </cofactor>
</comment>
<dbReference type="CDD" id="cd16030">
    <property type="entry name" value="iduronate-2-sulfatase"/>
    <property type="match status" value="1"/>
</dbReference>
<evidence type="ECO:0000256" key="6">
    <source>
        <dbReference type="ARBA" id="ARBA00022837"/>
    </source>
</evidence>
<dbReference type="AlphaFoldDB" id="A0A518EU07"/>
<organism evidence="8 9">
    <name type="scientific">Saltatorellus ferox</name>
    <dbReference type="NCBI Taxonomy" id="2528018"/>
    <lineage>
        <taxon>Bacteria</taxon>
        <taxon>Pseudomonadati</taxon>
        <taxon>Planctomycetota</taxon>
        <taxon>Planctomycetia</taxon>
        <taxon>Planctomycetia incertae sedis</taxon>
        <taxon>Saltatorellus</taxon>
    </lineage>
</organism>
<dbReference type="InterPro" id="IPR000917">
    <property type="entry name" value="Sulfatase_N"/>
</dbReference>
<dbReference type="Pfam" id="PF00884">
    <property type="entry name" value="Sulfatase"/>
    <property type="match status" value="1"/>
</dbReference>
<proteinExistence type="inferred from homology"/>
<keyword evidence="4" id="KW-0732">Signal</keyword>
<comment type="similarity">
    <text evidence="2">Belongs to the sulfatase family.</text>
</comment>
<dbReference type="InterPro" id="IPR035874">
    <property type="entry name" value="IDS"/>
</dbReference>
<dbReference type="GO" id="GO:0005737">
    <property type="term" value="C:cytoplasm"/>
    <property type="evidence" value="ECO:0007669"/>
    <property type="project" value="TreeGrafter"/>
</dbReference>
<evidence type="ECO:0000259" key="7">
    <source>
        <dbReference type="Pfam" id="PF00884"/>
    </source>
</evidence>
<reference evidence="8 9" key="1">
    <citation type="submission" date="2019-02" db="EMBL/GenBank/DDBJ databases">
        <title>Deep-cultivation of Planctomycetes and their phenomic and genomic characterization uncovers novel biology.</title>
        <authorList>
            <person name="Wiegand S."/>
            <person name="Jogler M."/>
            <person name="Boedeker C."/>
            <person name="Pinto D."/>
            <person name="Vollmers J."/>
            <person name="Rivas-Marin E."/>
            <person name="Kohn T."/>
            <person name="Peeters S.H."/>
            <person name="Heuer A."/>
            <person name="Rast P."/>
            <person name="Oberbeckmann S."/>
            <person name="Bunk B."/>
            <person name="Jeske O."/>
            <person name="Meyerdierks A."/>
            <person name="Storesund J.E."/>
            <person name="Kallscheuer N."/>
            <person name="Luecker S."/>
            <person name="Lage O.M."/>
            <person name="Pohl T."/>
            <person name="Merkel B.J."/>
            <person name="Hornburger P."/>
            <person name="Mueller R.-W."/>
            <person name="Bruemmer F."/>
            <person name="Labrenz M."/>
            <person name="Spormann A.M."/>
            <person name="Op den Camp H."/>
            <person name="Overmann J."/>
            <person name="Amann R."/>
            <person name="Jetten M.S.M."/>
            <person name="Mascher T."/>
            <person name="Medema M.H."/>
            <person name="Devos D.P."/>
            <person name="Kaster A.-K."/>
            <person name="Ovreas L."/>
            <person name="Rohde M."/>
            <person name="Galperin M.Y."/>
            <person name="Jogler C."/>
        </authorList>
    </citation>
    <scope>NUCLEOTIDE SEQUENCE [LARGE SCALE GENOMIC DNA]</scope>
    <source>
        <strain evidence="8 9">Poly30</strain>
    </source>
</reference>
<protein>
    <submittedName>
        <fullName evidence="8">Choline-sulfatase</fullName>
        <ecNumber evidence="8">3.1.6.6</ecNumber>
    </submittedName>
</protein>
<keyword evidence="5 8" id="KW-0378">Hydrolase</keyword>
<dbReference type="InterPro" id="IPR017850">
    <property type="entry name" value="Alkaline_phosphatase_core_sf"/>
</dbReference>
<dbReference type="GO" id="GO:0047753">
    <property type="term" value="F:choline-sulfatase activity"/>
    <property type="evidence" value="ECO:0007669"/>
    <property type="project" value="UniProtKB-EC"/>
</dbReference>
<evidence type="ECO:0000256" key="2">
    <source>
        <dbReference type="ARBA" id="ARBA00008779"/>
    </source>
</evidence>
<evidence type="ECO:0000256" key="5">
    <source>
        <dbReference type="ARBA" id="ARBA00022801"/>
    </source>
</evidence>
<dbReference type="EC" id="3.1.6.6" evidence="8"/>
<dbReference type="PANTHER" id="PTHR45953:SF1">
    <property type="entry name" value="IDURONATE 2-SULFATASE"/>
    <property type="match status" value="1"/>
</dbReference>
<evidence type="ECO:0000256" key="4">
    <source>
        <dbReference type="ARBA" id="ARBA00022729"/>
    </source>
</evidence>
<evidence type="ECO:0000313" key="8">
    <source>
        <dbReference type="EMBL" id="QDV07573.1"/>
    </source>
</evidence>
<evidence type="ECO:0000313" key="9">
    <source>
        <dbReference type="Proteomes" id="UP000320390"/>
    </source>
</evidence>
<keyword evidence="9" id="KW-1185">Reference proteome</keyword>
<dbReference type="OrthoDB" id="9782218at2"/>
<keyword evidence="6" id="KW-0106">Calcium</keyword>
<dbReference type="GO" id="GO:0004423">
    <property type="term" value="F:iduronate-2-sulfatase activity"/>
    <property type="evidence" value="ECO:0007669"/>
    <property type="project" value="InterPro"/>
</dbReference>
<dbReference type="PANTHER" id="PTHR45953">
    <property type="entry name" value="IDURONATE 2-SULFATASE"/>
    <property type="match status" value="1"/>
</dbReference>
<sequence length="620" mass="65949">MLTSLGFAAFVLAPLALTSWNGGPPNVVFIIADDLTAEALGAYGNLEVDTPHIDRLAQRGVTFDRAYCQYPVCAPSRASLLSGRYPPELGGANGSYTNLDSVLGSAATLPEHFRLNGYTAARVSKLYHMAIPGDITSGAAGSDHAPSWDLTNNILAPEWRTPGVAGHYTNETLNFDPNQHYGTGFGAAFYTVQSTLSGDEQADYQAATRAIERLDALQHTPFFLAVGFVRPHVPLVAPVADFQRYDPAQLTPADSVPGDLADIPSIGVFWNETARGPNSDADRREVLRAYYAAVSFMDAQVGRVLDRIDALGLADSTYIVFTSDHGYHLGEHTMWQKLSLHEESARVPLIVAGPGLSPGRSAALTEHVDLYPTLAELCGLGVPASCSGRSFVPVLSGSANSVRNSAFSMVGNGYLIRTEHWAYMRYSNGAEELYDMGAAPLGDVQQVTNQASNPAYAATLADLRARLEAKLHSFDDDPGEIYCAGDGQGGAGCPCFFFGQPGEGCLSSSGTGARLEGSGSPSVLDDTFRLTVTGGPPAHVGFMLQGLTPAVMVLGDGILCLNVGQRLPIQALDGVGATTYAKLGFTSLAGNTMHYQYVFRDFGPCGGVYNLSSAWRVTWY</sequence>
<name>A0A518EU07_9BACT</name>
<keyword evidence="3" id="KW-0479">Metal-binding</keyword>
<feature type="domain" description="Sulfatase N-terminal" evidence="7">
    <location>
        <begin position="25"/>
        <end position="379"/>
    </location>
</feature>
<gene>
    <name evidence="8" type="primary">betC_6</name>
    <name evidence="8" type="ORF">Poly30_30990</name>
</gene>
<evidence type="ECO:0000256" key="1">
    <source>
        <dbReference type="ARBA" id="ARBA00001913"/>
    </source>
</evidence>
<accession>A0A518EU07</accession>
<dbReference type="RefSeq" id="WP_145198717.1">
    <property type="nucleotide sequence ID" value="NZ_CP036434.1"/>
</dbReference>
<dbReference type="Proteomes" id="UP000320390">
    <property type="component" value="Chromosome"/>
</dbReference>
<dbReference type="EMBL" id="CP036434">
    <property type="protein sequence ID" value="QDV07573.1"/>
    <property type="molecule type" value="Genomic_DNA"/>
</dbReference>
<dbReference type="Gene3D" id="3.40.720.10">
    <property type="entry name" value="Alkaline Phosphatase, subunit A"/>
    <property type="match status" value="1"/>
</dbReference>